<name>A0AC58K205_CASCN</name>
<organism evidence="1 2">
    <name type="scientific">Castor canadensis</name>
    <name type="common">American beaver</name>
    <dbReference type="NCBI Taxonomy" id="51338"/>
    <lineage>
        <taxon>Eukaryota</taxon>
        <taxon>Metazoa</taxon>
        <taxon>Chordata</taxon>
        <taxon>Craniata</taxon>
        <taxon>Vertebrata</taxon>
        <taxon>Euteleostomi</taxon>
        <taxon>Mammalia</taxon>
        <taxon>Eutheria</taxon>
        <taxon>Euarchontoglires</taxon>
        <taxon>Glires</taxon>
        <taxon>Rodentia</taxon>
        <taxon>Castorimorpha</taxon>
        <taxon>Castoridae</taxon>
        <taxon>Castor</taxon>
    </lineage>
</organism>
<reference evidence="2" key="1">
    <citation type="submission" date="2025-08" db="UniProtKB">
        <authorList>
            <consortium name="RefSeq"/>
        </authorList>
    </citation>
    <scope>IDENTIFICATION</scope>
</reference>
<dbReference type="Proteomes" id="UP001732720">
    <property type="component" value="Chromosome 10"/>
</dbReference>
<dbReference type="RefSeq" id="XP_073898950.1">
    <property type="nucleotide sequence ID" value="XM_074042849.1"/>
</dbReference>
<sequence length="263" mass="27011">MGPFCASGVESRGGLGHVTEHTEQGTRDSIRRCALGGAGEPQRRGVARAGESGAYAGCGLLSGSPPGGRRSAACALPPRPHALPAGPRVPPPPRRRADRRRVYLEAGTRAAARGPDPHSLRPRPCYPPPPPPPEPGSHRPQPRALRKMAGGGAVPGGAARWGTGRAREAARGASLVSLPEPAFVRVTFLNLAPGTGRPNSRRPAASPPRFPAGGRCSPRAPGHRVTRRRAGRRPGDTAAAGGGALARTCVLTLRGSRASGPGL</sequence>
<gene>
    <name evidence="2" type="primary">LOC141411364</name>
</gene>
<proteinExistence type="predicted"/>
<protein>
    <submittedName>
        <fullName evidence="2">Uncharacterized protein</fullName>
    </submittedName>
</protein>
<keyword evidence="1" id="KW-1185">Reference proteome</keyword>
<accession>A0AC58K205</accession>
<evidence type="ECO:0000313" key="1">
    <source>
        <dbReference type="Proteomes" id="UP001732720"/>
    </source>
</evidence>
<evidence type="ECO:0000313" key="2">
    <source>
        <dbReference type="RefSeq" id="XP_073898950.1"/>
    </source>
</evidence>